<feature type="compositionally biased region" description="Basic and acidic residues" evidence="1">
    <location>
        <begin position="1"/>
        <end position="29"/>
    </location>
</feature>
<organism evidence="2 3">
    <name type="scientific">Penicillium alfredii</name>
    <dbReference type="NCBI Taxonomy" id="1506179"/>
    <lineage>
        <taxon>Eukaryota</taxon>
        <taxon>Fungi</taxon>
        <taxon>Dikarya</taxon>
        <taxon>Ascomycota</taxon>
        <taxon>Pezizomycotina</taxon>
        <taxon>Eurotiomycetes</taxon>
        <taxon>Eurotiomycetidae</taxon>
        <taxon>Eurotiales</taxon>
        <taxon>Aspergillaceae</taxon>
        <taxon>Penicillium</taxon>
    </lineage>
</organism>
<accession>A0A9W9JX72</accession>
<dbReference type="GeneID" id="81399053"/>
<dbReference type="OrthoDB" id="4354362at2759"/>
<sequence>MVADSKRETFLPHKLWENKRNGDENERVGSRGILSERGTDKNHSTRFGIPIKPSRTSEALDRSKKQSTTQYHRFYNIDQAGPGVVALKDTENFPVCLIKEPNIGDCLLEKRSFYDRHKDIKAVGSIVVSLSDRTTLLCESSRDADIPPLSEQANSFIERTKAATSVEQLLKVLSLTMDIEEDAHR</sequence>
<name>A0A9W9JX72_9EURO</name>
<evidence type="ECO:0000313" key="3">
    <source>
        <dbReference type="Proteomes" id="UP001141434"/>
    </source>
</evidence>
<dbReference type="RefSeq" id="XP_056508177.1">
    <property type="nucleotide sequence ID" value="XM_056659884.1"/>
</dbReference>
<feature type="region of interest" description="Disordered" evidence="1">
    <location>
        <begin position="1"/>
        <end position="67"/>
    </location>
</feature>
<reference evidence="2" key="2">
    <citation type="journal article" date="2023" name="IMA Fungus">
        <title>Comparative genomic study of the Penicillium genus elucidates a diverse pangenome and 15 lateral gene transfer events.</title>
        <authorList>
            <person name="Petersen C."/>
            <person name="Sorensen T."/>
            <person name="Nielsen M.R."/>
            <person name="Sondergaard T.E."/>
            <person name="Sorensen J.L."/>
            <person name="Fitzpatrick D.A."/>
            <person name="Frisvad J.C."/>
            <person name="Nielsen K.L."/>
        </authorList>
    </citation>
    <scope>NUCLEOTIDE SEQUENCE</scope>
    <source>
        <strain evidence="2">IBT 34128</strain>
    </source>
</reference>
<reference evidence="2" key="1">
    <citation type="submission" date="2022-11" db="EMBL/GenBank/DDBJ databases">
        <authorList>
            <person name="Petersen C."/>
        </authorList>
    </citation>
    <scope>NUCLEOTIDE SEQUENCE</scope>
    <source>
        <strain evidence="2">IBT 34128</strain>
    </source>
</reference>
<dbReference type="Proteomes" id="UP001141434">
    <property type="component" value="Unassembled WGS sequence"/>
</dbReference>
<evidence type="ECO:0000256" key="1">
    <source>
        <dbReference type="SAM" id="MobiDB-lite"/>
    </source>
</evidence>
<dbReference type="EMBL" id="JAPMSZ010000011">
    <property type="protein sequence ID" value="KAJ5084780.1"/>
    <property type="molecule type" value="Genomic_DNA"/>
</dbReference>
<evidence type="ECO:0000313" key="2">
    <source>
        <dbReference type="EMBL" id="KAJ5084780.1"/>
    </source>
</evidence>
<dbReference type="AlphaFoldDB" id="A0A9W9JX72"/>
<gene>
    <name evidence="2" type="ORF">NUU61_009359</name>
</gene>
<proteinExistence type="predicted"/>
<protein>
    <submittedName>
        <fullName evidence="2">Uncharacterized protein</fullName>
    </submittedName>
</protein>
<keyword evidence="3" id="KW-1185">Reference proteome</keyword>
<comment type="caution">
    <text evidence="2">The sequence shown here is derived from an EMBL/GenBank/DDBJ whole genome shotgun (WGS) entry which is preliminary data.</text>
</comment>